<keyword evidence="1" id="KW-0812">Transmembrane</keyword>
<keyword evidence="1" id="KW-1133">Transmembrane helix</keyword>
<dbReference type="EMBL" id="ABDG02000026">
    <property type="protein sequence ID" value="EHK42646.1"/>
    <property type="molecule type" value="Genomic_DNA"/>
</dbReference>
<sequence>MPPEGVASAVRIRKVHSFIDSQCNPARFKRPFAGQAEERSANRNCSGGGSIEAPASQDTLEKRIDGAINQLSILNIVSICAVWLRERICRNSSSGASLPDVKESPVSSWLARRGSIEASAGWPGTEPQRHGLQDHWKQHYYNAAKMKLEYDVWNIPTWEQYGMLASHCRKKAGLGDFRAWLVGYEGEQTVTRHVRPRAKEETGLGGVMGLVLLLVSTLNILVFKFAANALPYEEERLKATW</sequence>
<dbReference type="AlphaFoldDB" id="G9P251"/>
<accession>G9P251</accession>
<keyword evidence="3" id="KW-1185">Reference proteome</keyword>
<gene>
    <name evidence="2" type="ORF">TRIATDRAFT_276093</name>
</gene>
<evidence type="ECO:0000256" key="1">
    <source>
        <dbReference type="SAM" id="Phobius"/>
    </source>
</evidence>
<dbReference type="STRING" id="452589.G9P251"/>
<proteinExistence type="predicted"/>
<keyword evidence="1" id="KW-0472">Membrane</keyword>
<name>G9P251_HYPAI</name>
<evidence type="ECO:0000313" key="2">
    <source>
        <dbReference type="EMBL" id="EHK42646.1"/>
    </source>
</evidence>
<evidence type="ECO:0000313" key="3">
    <source>
        <dbReference type="Proteomes" id="UP000005426"/>
    </source>
</evidence>
<feature type="transmembrane region" description="Helical" evidence="1">
    <location>
        <begin position="202"/>
        <end position="227"/>
    </location>
</feature>
<comment type="caution">
    <text evidence="2">The sequence shown here is derived from an EMBL/GenBank/DDBJ whole genome shotgun (WGS) entry which is preliminary data.</text>
</comment>
<reference evidence="2 3" key="1">
    <citation type="journal article" date="2011" name="Genome Biol.">
        <title>Comparative genome sequence analysis underscores mycoparasitism as the ancestral life style of Trichoderma.</title>
        <authorList>
            <person name="Kubicek C.P."/>
            <person name="Herrera-Estrella A."/>
            <person name="Seidl-Seiboth V."/>
            <person name="Martinez D.A."/>
            <person name="Druzhinina I.S."/>
            <person name="Thon M."/>
            <person name="Zeilinger S."/>
            <person name="Casas-Flores S."/>
            <person name="Horwitz B.A."/>
            <person name="Mukherjee P.K."/>
            <person name="Mukherjee M."/>
            <person name="Kredics L."/>
            <person name="Alcaraz L.D."/>
            <person name="Aerts A."/>
            <person name="Antal Z."/>
            <person name="Atanasova L."/>
            <person name="Cervantes-Badillo M.G."/>
            <person name="Challacombe J."/>
            <person name="Chertkov O."/>
            <person name="McCluskey K."/>
            <person name="Coulpier F."/>
            <person name="Deshpande N."/>
            <person name="von Doehren H."/>
            <person name="Ebbole D.J."/>
            <person name="Esquivel-Naranjo E.U."/>
            <person name="Fekete E."/>
            <person name="Flipphi M."/>
            <person name="Glaser F."/>
            <person name="Gomez-Rodriguez E.Y."/>
            <person name="Gruber S."/>
            <person name="Han C."/>
            <person name="Henrissat B."/>
            <person name="Hermosa R."/>
            <person name="Hernandez-Onate M."/>
            <person name="Karaffa L."/>
            <person name="Kosti I."/>
            <person name="Le Crom S."/>
            <person name="Lindquist E."/>
            <person name="Lucas S."/>
            <person name="Luebeck M."/>
            <person name="Luebeck P.S."/>
            <person name="Margeot A."/>
            <person name="Metz B."/>
            <person name="Misra M."/>
            <person name="Nevalainen H."/>
            <person name="Omann M."/>
            <person name="Packer N."/>
            <person name="Perrone G."/>
            <person name="Uresti-Rivera E.E."/>
            <person name="Salamov A."/>
            <person name="Schmoll M."/>
            <person name="Seiboth B."/>
            <person name="Shapiro H."/>
            <person name="Sukno S."/>
            <person name="Tamayo-Ramos J.A."/>
            <person name="Tisch D."/>
            <person name="Wiest A."/>
            <person name="Wilkinson H.H."/>
            <person name="Zhang M."/>
            <person name="Coutinho P.M."/>
            <person name="Kenerley C.M."/>
            <person name="Monte E."/>
            <person name="Baker S.E."/>
            <person name="Grigoriev I.V."/>
        </authorList>
    </citation>
    <scope>NUCLEOTIDE SEQUENCE [LARGE SCALE GENOMIC DNA]</scope>
    <source>
        <strain evidence="3">ATCC 20476 / IMI 206040</strain>
    </source>
</reference>
<dbReference type="HOGENOM" id="CLU_1151916_0_0_1"/>
<dbReference type="OrthoDB" id="5151375at2759"/>
<dbReference type="Proteomes" id="UP000005426">
    <property type="component" value="Unassembled WGS sequence"/>
</dbReference>
<protein>
    <submittedName>
        <fullName evidence="2">Uncharacterized protein</fullName>
    </submittedName>
</protein>
<organism evidence="2 3">
    <name type="scientific">Hypocrea atroviridis (strain ATCC 20476 / IMI 206040)</name>
    <name type="common">Trichoderma atroviride</name>
    <dbReference type="NCBI Taxonomy" id="452589"/>
    <lineage>
        <taxon>Eukaryota</taxon>
        <taxon>Fungi</taxon>
        <taxon>Dikarya</taxon>
        <taxon>Ascomycota</taxon>
        <taxon>Pezizomycotina</taxon>
        <taxon>Sordariomycetes</taxon>
        <taxon>Hypocreomycetidae</taxon>
        <taxon>Hypocreales</taxon>
        <taxon>Hypocreaceae</taxon>
        <taxon>Trichoderma</taxon>
    </lineage>
</organism>